<keyword evidence="1" id="KW-0472">Membrane</keyword>
<feature type="domain" description="OmpA-like" evidence="2">
    <location>
        <begin position="121"/>
        <end position="231"/>
    </location>
</feature>
<dbReference type="Proteomes" id="UP000184191">
    <property type="component" value="Unassembled WGS sequence"/>
</dbReference>
<dbReference type="Pfam" id="PF00691">
    <property type="entry name" value="OmpA"/>
    <property type="match status" value="1"/>
</dbReference>
<dbReference type="PANTHER" id="PTHR30329">
    <property type="entry name" value="STATOR ELEMENT OF FLAGELLAR MOTOR COMPLEX"/>
    <property type="match status" value="1"/>
</dbReference>
<organism evidence="3 4">
    <name type="scientific">Roseovarius marisflavi</name>
    <dbReference type="NCBI Taxonomy" id="1054996"/>
    <lineage>
        <taxon>Bacteria</taxon>
        <taxon>Pseudomonadati</taxon>
        <taxon>Pseudomonadota</taxon>
        <taxon>Alphaproteobacteria</taxon>
        <taxon>Rhodobacterales</taxon>
        <taxon>Roseobacteraceae</taxon>
        <taxon>Roseovarius</taxon>
    </lineage>
</organism>
<dbReference type="EMBL" id="FRBN01000004">
    <property type="protein sequence ID" value="SHL06683.1"/>
    <property type="molecule type" value="Genomic_DNA"/>
</dbReference>
<evidence type="ECO:0000313" key="4">
    <source>
        <dbReference type="Proteomes" id="UP000184191"/>
    </source>
</evidence>
<dbReference type="PANTHER" id="PTHR30329:SF21">
    <property type="entry name" value="LIPOPROTEIN YIAD-RELATED"/>
    <property type="match status" value="1"/>
</dbReference>
<dbReference type="GO" id="GO:0016020">
    <property type="term" value="C:membrane"/>
    <property type="evidence" value="ECO:0007669"/>
    <property type="project" value="UniProtKB-UniRule"/>
</dbReference>
<protein>
    <submittedName>
        <fullName evidence="3">OmpA family protein</fullName>
    </submittedName>
</protein>
<gene>
    <name evidence="3" type="ORF">SAMN05444414_104176</name>
</gene>
<dbReference type="CDD" id="cd07185">
    <property type="entry name" value="OmpA_C-like"/>
    <property type="match status" value="1"/>
</dbReference>
<evidence type="ECO:0000256" key="1">
    <source>
        <dbReference type="PROSITE-ProRule" id="PRU00473"/>
    </source>
</evidence>
<dbReference type="SUPFAM" id="SSF103088">
    <property type="entry name" value="OmpA-like"/>
    <property type="match status" value="1"/>
</dbReference>
<dbReference type="STRING" id="1054996.SAMN05444414_104176"/>
<dbReference type="InterPro" id="IPR050330">
    <property type="entry name" value="Bact_OuterMem_StrucFunc"/>
</dbReference>
<reference evidence="4" key="1">
    <citation type="submission" date="2016-11" db="EMBL/GenBank/DDBJ databases">
        <authorList>
            <person name="Varghese N."/>
            <person name="Submissions S."/>
        </authorList>
    </citation>
    <scope>NUCLEOTIDE SEQUENCE [LARGE SCALE GENOMIC DNA]</scope>
    <source>
        <strain evidence="4">DSM 29327</strain>
    </source>
</reference>
<dbReference type="InterPro" id="IPR006665">
    <property type="entry name" value="OmpA-like"/>
</dbReference>
<dbReference type="PROSITE" id="PS51123">
    <property type="entry name" value="OMPA_2"/>
    <property type="match status" value="1"/>
</dbReference>
<sequence length="231" mass="25098">MVEFASLSFDYCYNSAIFNGRSVPLLHVFGRGHEKDSRVTKIISKTLRGMVGGVCAAALCVAMTAEVGFAQSGGQRTIVGERYVPTIWVDPDGCEHWVMDDGAEGYMSPHVSRQGIPVCREVNLCGVINTDQMFATDSARINSGGRQRLTEFFQKAGAVSYTIVGHTDSRASDEYNMGLSLRRANAVASVAKRTGASIADVRGYGERMPKASNNTAAGMAKNRRVEILCWR</sequence>
<evidence type="ECO:0000313" key="3">
    <source>
        <dbReference type="EMBL" id="SHL06683.1"/>
    </source>
</evidence>
<proteinExistence type="predicted"/>
<keyword evidence="4" id="KW-1185">Reference proteome</keyword>
<dbReference type="Gene3D" id="3.30.1330.60">
    <property type="entry name" value="OmpA-like domain"/>
    <property type="match status" value="1"/>
</dbReference>
<dbReference type="AlphaFoldDB" id="A0A1M6XLA0"/>
<evidence type="ECO:0000259" key="2">
    <source>
        <dbReference type="PROSITE" id="PS51123"/>
    </source>
</evidence>
<accession>A0A1M6XLA0</accession>
<name>A0A1M6XLA0_9RHOB</name>
<dbReference type="InterPro" id="IPR036737">
    <property type="entry name" value="OmpA-like_sf"/>
</dbReference>